<accession>A0ABU1PI50</accession>
<dbReference type="Proteomes" id="UP001260715">
    <property type="component" value="Unassembled WGS sequence"/>
</dbReference>
<dbReference type="EMBL" id="JAVDSJ010000005">
    <property type="protein sequence ID" value="MDR6585529.1"/>
    <property type="molecule type" value="Genomic_DNA"/>
</dbReference>
<reference evidence="1 2" key="1">
    <citation type="submission" date="2023-07" db="EMBL/GenBank/DDBJ databases">
        <title>Sorghum-associated microbial communities from plants grown in Nebraska, USA.</title>
        <authorList>
            <person name="Schachtman D."/>
        </authorList>
    </citation>
    <scope>NUCLEOTIDE SEQUENCE [LARGE SCALE GENOMIC DNA]</scope>
    <source>
        <strain evidence="1 2">596</strain>
    </source>
</reference>
<gene>
    <name evidence="1" type="ORF">J2W50_003747</name>
</gene>
<proteinExistence type="predicted"/>
<evidence type="ECO:0000313" key="1">
    <source>
        <dbReference type="EMBL" id="MDR6585529.1"/>
    </source>
</evidence>
<dbReference type="NCBIfam" id="TIGR01725">
    <property type="entry name" value="phge_HK97_gp10"/>
    <property type="match status" value="1"/>
</dbReference>
<keyword evidence="2" id="KW-1185">Reference proteome</keyword>
<evidence type="ECO:0000313" key="2">
    <source>
        <dbReference type="Proteomes" id="UP001260715"/>
    </source>
</evidence>
<comment type="caution">
    <text evidence="1">The sequence shown here is derived from an EMBL/GenBank/DDBJ whole genome shotgun (WGS) entry which is preliminary data.</text>
</comment>
<sequence length="125" mass="12967">MADFSGMAELEAAIAAKIRQAQAVLPEVVKAGAAPIFQEIDKRMPRDTGATEHALETIVSVSGQAATATVQVRDSAFGEVNEAAVFLEFGTSKMPAEPSFRPGFSASKDAAVQAASATLKAALEK</sequence>
<organism evidence="1 2">
    <name type="scientific">Herbaspirillum frisingense</name>
    <dbReference type="NCBI Taxonomy" id="92645"/>
    <lineage>
        <taxon>Bacteria</taxon>
        <taxon>Pseudomonadati</taxon>
        <taxon>Pseudomonadota</taxon>
        <taxon>Betaproteobacteria</taxon>
        <taxon>Burkholderiales</taxon>
        <taxon>Oxalobacteraceae</taxon>
        <taxon>Herbaspirillum</taxon>
    </lineage>
</organism>
<protein>
    <submittedName>
        <fullName evidence="1">HK97 gp10 family phage protein</fullName>
    </submittedName>
</protein>
<dbReference type="RefSeq" id="WP_310011361.1">
    <property type="nucleotide sequence ID" value="NZ_JAVDSJ010000005.1"/>
</dbReference>
<dbReference type="InterPro" id="IPR010064">
    <property type="entry name" value="HK97-gp10_tail"/>
</dbReference>
<name>A0ABU1PI50_9BURK</name>